<organism evidence="8 9">
    <name type="scientific">Fodinibius salipaludis</name>
    <dbReference type="NCBI Taxonomy" id="2032627"/>
    <lineage>
        <taxon>Bacteria</taxon>
        <taxon>Pseudomonadati</taxon>
        <taxon>Balneolota</taxon>
        <taxon>Balneolia</taxon>
        <taxon>Balneolales</taxon>
        <taxon>Balneolaceae</taxon>
        <taxon>Fodinibius</taxon>
    </lineage>
</organism>
<dbReference type="AlphaFoldDB" id="A0A2A2GEH3"/>
<dbReference type="HAMAP" id="MF_00337">
    <property type="entry name" value="Exonuc_7_S"/>
    <property type="match status" value="1"/>
</dbReference>
<comment type="subcellular location">
    <subcellularLocation>
        <location evidence="6">Cytoplasm</location>
    </subcellularLocation>
</comment>
<dbReference type="Pfam" id="PF02609">
    <property type="entry name" value="Exonuc_VII_S"/>
    <property type="match status" value="1"/>
</dbReference>
<dbReference type="GO" id="GO:0006308">
    <property type="term" value="P:DNA catabolic process"/>
    <property type="evidence" value="ECO:0007669"/>
    <property type="project" value="UniProtKB-UniRule"/>
</dbReference>
<evidence type="ECO:0000256" key="6">
    <source>
        <dbReference type="HAMAP-Rule" id="MF_00337"/>
    </source>
</evidence>
<keyword evidence="7" id="KW-0175">Coiled coil</keyword>
<dbReference type="PANTHER" id="PTHR34137">
    <property type="entry name" value="EXODEOXYRIBONUCLEASE 7 SMALL SUBUNIT"/>
    <property type="match status" value="1"/>
</dbReference>
<evidence type="ECO:0000256" key="5">
    <source>
        <dbReference type="ARBA" id="ARBA00022839"/>
    </source>
</evidence>
<dbReference type="EC" id="3.1.11.6" evidence="6"/>
<dbReference type="OrthoDB" id="1525214at2"/>
<keyword evidence="4 6" id="KW-0378">Hydrolase</keyword>
<evidence type="ECO:0000256" key="1">
    <source>
        <dbReference type="ARBA" id="ARBA00009998"/>
    </source>
</evidence>
<keyword evidence="2 6" id="KW-0963">Cytoplasm</keyword>
<reference evidence="8 9" key="1">
    <citation type="submission" date="2017-08" db="EMBL/GenBank/DDBJ databases">
        <title>Aliifodinibius alkalisoli sp. nov., isolated from saline alkaline soil.</title>
        <authorList>
            <person name="Liu D."/>
            <person name="Zhang G."/>
        </authorList>
    </citation>
    <scope>NUCLEOTIDE SEQUENCE [LARGE SCALE GENOMIC DNA]</scope>
    <source>
        <strain evidence="8 9">WN023</strain>
    </source>
</reference>
<dbReference type="NCBIfam" id="TIGR01280">
    <property type="entry name" value="xseB"/>
    <property type="match status" value="1"/>
</dbReference>
<comment type="catalytic activity">
    <reaction evidence="6">
        <text>Exonucleolytic cleavage in either 5'- to 3'- or 3'- to 5'-direction to yield nucleoside 5'-phosphates.</text>
        <dbReference type="EC" id="3.1.11.6"/>
    </reaction>
</comment>
<comment type="similarity">
    <text evidence="1 6">Belongs to the XseB family.</text>
</comment>
<gene>
    <name evidence="6" type="primary">xseB</name>
    <name evidence="8" type="ORF">CK503_03450</name>
</gene>
<evidence type="ECO:0000256" key="2">
    <source>
        <dbReference type="ARBA" id="ARBA00022490"/>
    </source>
</evidence>
<evidence type="ECO:0000313" key="9">
    <source>
        <dbReference type="Proteomes" id="UP000218831"/>
    </source>
</evidence>
<evidence type="ECO:0000256" key="7">
    <source>
        <dbReference type="SAM" id="Coils"/>
    </source>
</evidence>
<dbReference type="PIRSF" id="PIRSF006488">
    <property type="entry name" value="Exonuc_VII_S"/>
    <property type="match status" value="1"/>
</dbReference>
<name>A0A2A2GEH3_9BACT</name>
<dbReference type="PANTHER" id="PTHR34137:SF1">
    <property type="entry name" value="EXODEOXYRIBONUCLEASE 7 SMALL SUBUNIT"/>
    <property type="match status" value="1"/>
</dbReference>
<dbReference type="GO" id="GO:0005829">
    <property type="term" value="C:cytosol"/>
    <property type="evidence" value="ECO:0007669"/>
    <property type="project" value="TreeGrafter"/>
</dbReference>
<feature type="coiled-coil region" evidence="7">
    <location>
        <begin position="6"/>
        <end position="71"/>
    </location>
</feature>
<dbReference type="GO" id="GO:0009318">
    <property type="term" value="C:exodeoxyribonuclease VII complex"/>
    <property type="evidence" value="ECO:0007669"/>
    <property type="project" value="UniProtKB-UniRule"/>
</dbReference>
<evidence type="ECO:0000313" key="8">
    <source>
        <dbReference type="EMBL" id="PAU95265.1"/>
    </source>
</evidence>
<dbReference type="RefSeq" id="WP_095605391.1">
    <property type="nucleotide sequence ID" value="NZ_NSKE01000002.1"/>
</dbReference>
<dbReference type="InterPro" id="IPR003761">
    <property type="entry name" value="Exonuc_VII_S"/>
</dbReference>
<keyword evidence="5 6" id="KW-0269">Exonuclease</keyword>
<keyword evidence="3 6" id="KW-0540">Nuclease</keyword>
<sequence>MPEKERPSFEEALKRLEDIVNQLEDESISLEKSIALYEEGIKLSKICTETLEEAELRIKKVADQHNDDNEKT</sequence>
<dbReference type="InterPro" id="IPR037004">
    <property type="entry name" value="Exonuc_VII_ssu_sf"/>
</dbReference>
<accession>A0A2A2GEH3</accession>
<comment type="function">
    <text evidence="6">Bidirectionally degrades single-stranded DNA into large acid-insoluble oligonucleotides, which are then degraded further into small acid-soluble oligonucleotides.</text>
</comment>
<dbReference type="Proteomes" id="UP000218831">
    <property type="component" value="Unassembled WGS sequence"/>
</dbReference>
<dbReference type="GO" id="GO:0008855">
    <property type="term" value="F:exodeoxyribonuclease VII activity"/>
    <property type="evidence" value="ECO:0007669"/>
    <property type="project" value="UniProtKB-UniRule"/>
</dbReference>
<dbReference type="EMBL" id="NSKE01000002">
    <property type="protein sequence ID" value="PAU95265.1"/>
    <property type="molecule type" value="Genomic_DNA"/>
</dbReference>
<keyword evidence="9" id="KW-1185">Reference proteome</keyword>
<comment type="subunit">
    <text evidence="6">Heterooligomer composed of large and small subunits.</text>
</comment>
<dbReference type="NCBIfam" id="NF002140">
    <property type="entry name" value="PRK00977.1-4"/>
    <property type="match status" value="1"/>
</dbReference>
<dbReference type="SUPFAM" id="SSF116842">
    <property type="entry name" value="XseB-like"/>
    <property type="match status" value="1"/>
</dbReference>
<evidence type="ECO:0000256" key="4">
    <source>
        <dbReference type="ARBA" id="ARBA00022801"/>
    </source>
</evidence>
<proteinExistence type="inferred from homology"/>
<dbReference type="Gene3D" id="1.10.287.1040">
    <property type="entry name" value="Exonuclease VII, small subunit"/>
    <property type="match status" value="1"/>
</dbReference>
<evidence type="ECO:0000256" key="3">
    <source>
        <dbReference type="ARBA" id="ARBA00022722"/>
    </source>
</evidence>
<protein>
    <recommendedName>
        <fullName evidence="6">Exodeoxyribonuclease 7 small subunit</fullName>
        <ecNumber evidence="6">3.1.11.6</ecNumber>
    </recommendedName>
    <alternativeName>
        <fullName evidence="6">Exodeoxyribonuclease VII small subunit</fullName>
        <shortName evidence="6">Exonuclease VII small subunit</shortName>
    </alternativeName>
</protein>
<comment type="caution">
    <text evidence="8">The sequence shown here is derived from an EMBL/GenBank/DDBJ whole genome shotgun (WGS) entry which is preliminary data.</text>
</comment>